<dbReference type="EMBL" id="CP017686">
    <property type="protein sequence ID" value="AYQ55320.1"/>
    <property type="molecule type" value="Genomic_DNA"/>
</dbReference>
<keyword evidence="6 10" id="KW-0067">ATP-binding</keyword>
<name>A0A3G3IHK8_9ARCH</name>
<dbReference type="InterPro" id="IPR015856">
    <property type="entry name" value="ABC_transpr_CbiO/EcfA_su"/>
</dbReference>
<dbReference type="InterPro" id="IPR003593">
    <property type="entry name" value="AAA+_ATPase"/>
</dbReference>
<evidence type="ECO:0000313" key="13">
    <source>
        <dbReference type="Proteomes" id="UP000273278"/>
    </source>
</evidence>
<dbReference type="PANTHER" id="PTHR43553">
    <property type="entry name" value="HEAVY METAL TRANSPORTER"/>
    <property type="match status" value="1"/>
</dbReference>
<dbReference type="NCBIfam" id="TIGR01166">
    <property type="entry name" value="cbiO"/>
    <property type="match status" value="1"/>
</dbReference>
<comment type="function">
    <text evidence="9">Probably part of an ABC transporter complex. Responsible for energy coupling to the transport system.</text>
</comment>
<sequence length="380" mass="41685">MDVFNMEGVSFRHHDNLPFVLKDVDLSIPENGRTAVLGANGAGKTTLFYSLTGVYKPSKGEVLYRGKPVEYTKEGLTELRSEVAVVLQNPDEQMFSSTVEEDVAFGPMNIGVPRDEVGERIDRALRDVRMSDYRWSPLQQLSGGQRKRVAIAGALAVRPKVMIMDEPTAGLDPQSSMEVMELAERLHLEGVTVIISTHDVDLAYTWADGVRVLRHGHMIYGGDSEGFYEDIDNVLLSGLLRPSTFSMNREISSISGVDESPYPKTVSEYLAKFGGGNGVTGRIFCIPYSGGPVGDRYAEAVREAGDGARIGLYGTESRYAATDESEKIDFYFDGIDSCLSEAVLGRDSVLIYDSVYEPMVREKAGRLSVFGADIDMQVIG</sequence>
<evidence type="ECO:0000256" key="10">
    <source>
        <dbReference type="RuleBase" id="RU364103"/>
    </source>
</evidence>
<dbReference type="AlphaFoldDB" id="A0A3G3IHK8"/>
<protein>
    <recommendedName>
        <fullName evidence="10">ABC transporter ATP-binding protein</fullName>
    </recommendedName>
</protein>
<dbReference type="Pfam" id="PF00005">
    <property type="entry name" value="ABC_tran"/>
    <property type="match status" value="1"/>
</dbReference>
<evidence type="ECO:0000256" key="5">
    <source>
        <dbReference type="ARBA" id="ARBA00022741"/>
    </source>
</evidence>
<keyword evidence="3 10" id="KW-0813">Transport</keyword>
<evidence type="ECO:0000313" key="12">
    <source>
        <dbReference type="EMBL" id="AYQ55320.1"/>
    </source>
</evidence>
<dbReference type="Proteomes" id="UP000273278">
    <property type="component" value="Chromosome"/>
</dbReference>
<dbReference type="Gene3D" id="3.40.50.300">
    <property type="entry name" value="P-loop containing nucleotide triphosphate hydrolases"/>
    <property type="match status" value="1"/>
</dbReference>
<dbReference type="FunFam" id="3.40.50.300:FF:000224">
    <property type="entry name" value="Energy-coupling factor transporter ATP-binding protein EcfA"/>
    <property type="match status" value="1"/>
</dbReference>
<evidence type="ECO:0000256" key="9">
    <source>
        <dbReference type="ARBA" id="ARBA00025157"/>
    </source>
</evidence>
<dbReference type="GO" id="GO:0016887">
    <property type="term" value="F:ATP hydrolysis activity"/>
    <property type="evidence" value="ECO:0007669"/>
    <property type="project" value="InterPro"/>
</dbReference>
<dbReference type="PROSITE" id="PS00211">
    <property type="entry name" value="ABC_TRANSPORTER_1"/>
    <property type="match status" value="1"/>
</dbReference>
<gene>
    <name evidence="12" type="ORF">BKD89_05850</name>
</gene>
<dbReference type="SMART" id="SM00382">
    <property type="entry name" value="AAA"/>
    <property type="match status" value="1"/>
</dbReference>
<evidence type="ECO:0000256" key="4">
    <source>
        <dbReference type="ARBA" id="ARBA00022475"/>
    </source>
</evidence>
<dbReference type="InterPro" id="IPR027417">
    <property type="entry name" value="P-loop_NTPase"/>
</dbReference>
<dbReference type="InterPro" id="IPR005876">
    <property type="entry name" value="Co_trans_ATP-bd"/>
</dbReference>
<comment type="similarity">
    <text evidence="2 10">Belongs to the ABC transporter superfamily.</text>
</comment>
<keyword evidence="4 10" id="KW-1003">Cell membrane</keyword>
<comment type="function">
    <text evidence="10">Part of an ABC transporter complex. Responsible for energy coupling to the transport system.</text>
</comment>
<evidence type="ECO:0000256" key="7">
    <source>
        <dbReference type="ARBA" id="ARBA00022967"/>
    </source>
</evidence>
<dbReference type="InterPro" id="IPR017871">
    <property type="entry name" value="ABC_transporter-like_CS"/>
</dbReference>
<evidence type="ECO:0000256" key="2">
    <source>
        <dbReference type="ARBA" id="ARBA00005417"/>
    </source>
</evidence>
<comment type="subcellular location">
    <subcellularLocation>
        <location evidence="1 10">Cell membrane</location>
        <topology evidence="1 10">Peripheral membrane protein</topology>
    </subcellularLocation>
</comment>
<dbReference type="InterPro" id="IPR003439">
    <property type="entry name" value="ABC_transporter-like_ATP-bd"/>
</dbReference>
<dbReference type="PANTHER" id="PTHR43553:SF24">
    <property type="entry name" value="ENERGY-COUPLING FACTOR TRANSPORTER ATP-BINDING PROTEIN ECFA1"/>
    <property type="match status" value="1"/>
</dbReference>
<evidence type="ECO:0000256" key="6">
    <source>
        <dbReference type="ARBA" id="ARBA00022840"/>
    </source>
</evidence>
<dbReference type="GO" id="GO:0043190">
    <property type="term" value="C:ATP-binding cassette (ABC) transporter complex"/>
    <property type="evidence" value="ECO:0007669"/>
    <property type="project" value="TreeGrafter"/>
</dbReference>
<dbReference type="GO" id="GO:0042626">
    <property type="term" value="F:ATPase-coupled transmembrane transporter activity"/>
    <property type="evidence" value="ECO:0007669"/>
    <property type="project" value="TreeGrafter"/>
</dbReference>
<keyword evidence="5 10" id="KW-0547">Nucleotide-binding</keyword>
<feature type="domain" description="ABC transporter" evidence="11">
    <location>
        <begin position="4"/>
        <end position="240"/>
    </location>
</feature>
<keyword evidence="7" id="KW-1278">Translocase</keyword>
<accession>A0A3G3IHK8</accession>
<dbReference type="RefSeq" id="WP_015505075.1">
    <property type="nucleotide sequence ID" value="NZ_CAYBAZ010000005.1"/>
</dbReference>
<dbReference type="PROSITE" id="PS50893">
    <property type="entry name" value="ABC_TRANSPORTER_2"/>
    <property type="match status" value="1"/>
</dbReference>
<dbReference type="GO" id="GO:0005524">
    <property type="term" value="F:ATP binding"/>
    <property type="evidence" value="ECO:0007669"/>
    <property type="project" value="UniProtKB-UniRule"/>
</dbReference>
<dbReference type="GO" id="GO:0006824">
    <property type="term" value="P:cobalt ion transport"/>
    <property type="evidence" value="ECO:0007669"/>
    <property type="project" value="InterPro"/>
</dbReference>
<evidence type="ECO:0000256" key="3">
    <source>
        <dbReference type="ARBA" id="ARBA00022448"/>
    </source>
</evidence>
<dbReference type="OMA" id="AYSWADS"/>
<dbReference type="InterPro" id="IPR050095">
    <property type="entry name" value="ECF_ABC_transporter_ATP-bd"/>
</dbReference>
<organism evidence="12 13">
    <name type="scientific">Methanomethylophilus alvi</name>
    <dbReference type="NCBI Taxonomy" id="1291540"/>
    <lineage>
        <taxon>Archaea</taxon>
        <taxon>Methanobacteriati</taxon>
        <taxon>Thermoplasmatota</taxon>
        <taxon>Thermoplasmata</taxon>
        <taxon>Methanomassiliicoccales</taxon>
        <taxon>Methanomethylophilaceae</taxon>
        <taxon>Methanomethylophilus</taxon>
    </lineage>
</organism>
<dbReference type="CDD" id="cd03225">
    <property type="entry name" value="ABC_cobalt_CbiO_domain1"/>
    <property type="match status" value="1"/>
</dbReference>
<evidence type="ECO:0000256" key="1">
    <source>
        <dbReference type="ARBA" id="ARBA00004202"/>
    </source>
</evidence>
<proteinExistence type="inferred from homology"/>
<evidence type="ECO:0000259" key="11">
    <source>
        <dbReference type="PROSITE" id="PS50893"/>
    </source>
</evidence>
<evidence type="ECO:0000256" key="8">
    <source>
        <dbReference type="ARBA" id="ARBA00023136"/>
    </source>
</evidence>
<reference evidence="12 13" key="1">
    <citation type="submission" date="2016-10" db="EMBL/GenBank/DDBJ databases">
        <title>Complete genome of the TMA-utilizing, human hosted archaeon Methanomethylophilus alvus Gen. nov, sp. nov., strain Mx-05, derived from a pure culture.</title>
        <authorList>
            <person name="Brugere J.-F."/>
            <person name="Ben Hania W."/>
            <person name="Chaudhary P.P."/>
            <person name="Gaci N."/>
            <person name="Borrel G."/>
            <person name="Cao Van Tuat L."/>
            <person name="Fardeau M.-L."/>
            <person name="Harris H.M.B."/>
            <person name="O'Toole P.W."/>
            <person name="Ollivier B."/>
        </authorList>
    </citation>
    <scope>NUCLEOTIDE SEQUENCE [LARGE SCALE GENOMIC DNA]</scope>
    <source>
        <strain evidence="12 13">Mx-05</strain>
    </source>
</reference>
<dbReference type="GeneID" id="41321967"/>
<keyword evidence="8 10" id="KW-0472">Membrane</keyword>
<dbReference type="SUPFAM" id="SSF52540">
    <property type="entry name" value="P-loop containing nucleoside triphosphate hydrolases"/>
    <property type="match status" value="1"/>
</dbReference>